<dbReference type="OrthoDB" id="9782252at2"/>
<feature type="domain" description="CSD" evidence="1">
    <location>
        <begin position="111"/>
        <end position="175"/>
    </location>
</feature>
<dbReference type="InterPro" id="IPR036567">
    <property type="entry name" value="RHF-like"/>
</dbReference>
<dbReference type="Pfam" id="PF00313">
    <property type="entry name" value="CSD"/>
    <property type="match status" value="1"/>
</dbReference>
<evidence type="ECO:0000313" key="2">
    <source>
        <dbReference type="EMBL" id="CUS32604.1"/>
    </source>
</evidence>
<organism evidence="2 3">
    <name type="scientific">Candidatus Nitrospira nitrosa</name>
    <dbReference type="NCBI Taxonomy" id="1742972"/>
    <lineage>
        <taxon>Bacteria</taxon>
        <taxon>Pseudomonadati</taxon>
        <taxon>Nitrospirota</taxon>
        <taxon>Nitrospiria</taxon>
        <taxon>Nitrospirales</taxon>
        <taxon>Nitrospiraceae</taxon>
        <taxon>Nitrospira</taxon>
    </lineage>
</organism>
<dbReference type="GO" id="GO:0005829">
    <property type="term" value="C:cytosol"/>
    <property type="evidence" value="ECO:0007669"/>
    <property type="project" value="UniProtKB-ARBA"/>
</dbReference>
<dbReference type="AlphaFoldDB" id="A0A0S4L4D2"/>
<sequence>MELEIHSRNVAMPPHWKTEIESRMEDLQRGHDDVIHGRVTLTKNRHHKKLANLAEALIMVTLPGRHTLTARKEDKTFEEAIRSAFQAVGIELRKYREKLAQTKMRLPPRPLHCGVVSKLFLNEGYGFILKEGGGEVYFHANALQGLTVEQLEDGTDVVFNIEEGDKGPQATVVALPPSIAVKVS</sequence>
<dbReference type="PRINTS" id="PR00050">
    <property type="entry name" value="COLDSHOCK"/>
</dbReference>
<protein>
    <submittedName>
        <fullName evidence="2">Cold shock protein modulated with ribosomal subunit interface-like protein</fullName>
    </submittedName>
</protein>
<dbReference type="RefSeq" id="WP_090743787.1">
    <property type="nucleotide sequence ID" value="NZ_CZQA01000001.1"/>
</dbReference>
<keyword evidence="3" id="KW-1185">Reference proteome</keyword>
<name>A0A0S4L4D2_9BACT</name>
<proteinExistence type="predicted"/>
<dbReference type="InterPro" id="IPR011129">
    <property type="entry name" value="CSD"/>
</dbReference>
<dbReference type="InterPro" id="IPR003489">
    <property type="entry name" value="RHF/RaiA"/>
</dbReference>
<dbReference type="STRING" id="1742972.COMA1_10719"/>
<dbReference type="GO" id="GO:0003676">
    <property type="term" value="F:nucleic acid binding"/>
    <property type="evidence" value="ECO:0007669"/>
    <property type="project" value="InterPro"/>
</dbReference>
<accession>A0A0S4L4D2</accession>
<dbReference type="SUPFAM" id="SSF50249">
    <property type="entry name" value="Nucleic acid-binding proteins"/>
    <property type="match status" value="1"/>
</dbReference>
<dbReference type="SUPFAM" id="SSF69754">
    <property type="entry name" value="Ribosome binding protein Y (YfiA homologue)"/>
    <property type="match status" value="1"/>
</dbReference>
<dbReference type="InterPro" id="IPR012340">
    <property type="entry name" value="NA-bd_OB-fold"/>
</dbReference>
<dbReference type="Pfam" id="PF02482">
    <property type="entry name" value="Ribosomal_S30AE"/>
    <property type="match status" value="1"/>
</dbReference>
<gene>
    <name evidence="2" type="primary">cspB</name>
    <name evidence="2" type="ORF">COMA1_10719</name>
</gene>
<dbReference type="InterPro" id="IPR002059">
    <property type="entry name" value="CSP_DNA-bd"/>
</dbReference>
<reference evidence="2 3" key="1">
    <citation type="submission" date="2015-10" db="EMBL/GenBank/DDBJ databases">
        <authorList>
            <person name="Gilbert D.G."/>
        </authorList>
    </citation>
    <scope>NUCLEOTIDE SEQUENCE [LARGE SCALE GENOMIC DNA]</scope>
    <source>
        <strain evidence="2">COMA1</strain>
    </source>
</reference>
<dbReference type="Gene3D" id="2.40.50.140">
    <property type="entry name" value="Nucleic acid-binding proteins"/>
    <property type="match status" value="1"/>
</dbReference>
<dbReference type="PROSITE" id="PS51857">
    <property type="entry name" value="CSD_2"/>
    <property type="match status" value="1"/>
</dbReference>
<dbReference type="EMBL" id="CZQA01000001">
    <property type="protein sequence ID" value="CUS32604.1"/>
    <property type="molecule type" value="Genomic_DNA"/>
</dbReference>
<dbReference type="Gene3D" id="3.30.160.100">
    <property type="entry name" value="Ribosome hibernation promotion factor-like"/>
    <property type="match status" value="1"/>
</dbReference>
<evidence type="ECO:0000313" key="3">
    <source>
        <dbReference type="Proteomes" id="UP000199032"/>
    </source>
</evidence>
<dbReference type="SMART" id="SM00357">
    <property type="entry name" value="CSP"/>
    <property type="match status" value="1"/>
</dbReference>
<dbReference type="Proteomes" id="UP000199032">
    <property type="component" value="Unassembled WGS sequence"/>
</dbReference>
<evidence type="ECO:0000259" key="1">
    <source>
        <dbReference type="PROSITE" id="PS51857"/>
    </source>
</evidence>